<evidence type="ECO:0000256" key="4">
    <source>
        <dbReference type="ARBA" id="ARBA00022982"/>
    </source>
</evidence>
<comment type="similarity">
    <text evidence="8">Belongs to the Bfd family.</text>
</comment>
<dbReference type="GO" id="GO:0046872">
    <property type="term" value="F:metal ion binding"/>
    <property type="evidence" value="ECO:0007669"/>
    <property type="project" value="UniProtKB-KW"/>
</dbReference>
<evidence type="ECO:0000313" key="11">
    <source>
        <dbReference type="Proteomes" id="UP000778970"/>
    </source>
</evidence>
<dbReference type="InterPro" id="IPR041854">
    <property type="entry name" value="BFD-like_2Fe2S-bd_dom_sf"/>
</dbReference>
<evidence type="ECO:0000259" key="9">
    <source>
        <dbReference type="Pfam" id="PF04324"/>
    </source>
</evidence>
<evidence type="ECO:0000256" key="7">
    <source>
        <dbReference type="ARBA" id="ARBA00039386"/>
    </source>
</evidence>
<dbReference type="Pfam" id="PF04324">
    <property type="entry name" value="Fer2_BFD"/>
    <property type="match status" value="1"/>
</dbReference>
<accession>A0A934QIW6</accession>
<dbReference type="InterPro" id="IPR007419">
    <property type="entry name" value="BFD-like_2Fe2S-bd_dom"/>
</dbReference>
<keyword evidence="2" id="KW-0001">2Fe-2S</keyword>
<dbReference type="RefSeq" id="WP_037256280.1">
    <property type="nucleotide sequence ID" value="NZ_NRRE01000026.1"/>
</dbReference>
<keyword evidence="3" id="KW-0479">Metal-binding</keyword>
<organism evidence="10 11">
    <name type="scientific">Rhodovibrio salinarum</name>
    <dbReference type="NCBI Taxonomy" id="1087"/>
    <lineage>
        <taxon>Bacteria</taxon>
        <taxon>Pseudomonadati</taxon>
        <taxon>Pseudomonadota</taxon>
        <taxon>Alphaproteobacteria</taxon>
        <taxon>Rhodospirillales</taxon>
        <taxon>Rhodovibrionaceae</taxon>
        <taxon>Rhodovibrio</taxon>
    </lineage>
</organism>
<keyword evidence="11" id="KW-1185">Reference proteome</keyword>
<evidence type="ECO:0000313" key="10">
    <source>
        <dbReference type="EMBL" id="MBK1697861.1"/>
    </source>
</evidence>
<dbReference type="InterPro" id="IPR052371">
    <property type="entry name" value="BFD-associated_ferredoxin"/>
</dbReference>
<reference evidence="10" key="2">
    <citation type="journal article" date="2020" name="Microorganisms">
        <title>Osmotic Adaptation and Compatible Solute Biosynthesis of Phototrophic Bacteria as Revealed from Genome Analyses.</title>
        <authorList>
            <person name="Imhoff J.F."/>
            <person name="Rahn T."/>
            <person name="Kunzel S."/>
            <person name="Keller A."/>
            <person name="Neulinger S.C."/>
        </authorList>
    </citation>
    <scope>NUCLEOTIDE SEQUENCE</scope>
    <source>
        <strain evidence="10">DSM 9154</strain>
    </source>
</reference>
<reference evidence="10" key="1">
    <citation type="submission" date="2017-08" db="EMBL/GenBank/DDBJ databases">
        <authorList>
            <person name="Imhoff J.F."/>
            <person name="Rahn T."/>
            <person name="Kuenzel S."/>
            <person name="Neulinger S.C."/>
        </authorList>
    </citation>
    <scope>NUCLEOTIDE SEQUENCE</scope>
    <source>
        <strain evidence="10">DSM 9154</strain>
    </source>
</reference>
<evidence type="ECO:0000256" key="1">
    <source>
        <dbReference type="ARBA" id="ARBA00022448"/>
    </source>
</evidence>
<dbReference type="PANTHER" id="PTHR37424:SF1">
    <property type="entry name" value="BACTERIOFERRITIN-ASSOCIATED FERREDOXIN"/>
    <property type="match status" value="1"/>
</dbReference>
<dbReference type="AlphaFoldDB" id="A0A934QIW6"/>
<name>A0A934QIW6_9PROT</name>
<evidence type="ECO:0000256" key="2">
    <source>
        <dbReference type="ARBA" id="ARBA00022714"/>
    </source>
</evidence>
<gene>
    <name evidence="10" type="ORF">CKO21_11475</name>
</gene>
<dbReference type="Gene3D" id="1.10.10.1100">
    <property type="entry name" value="BFD-like [2Fe-2S]-binding domain"/>
    <property type="match status" value="1"/>
</dbReference>
<dbReference type="EMBL" id="NRRE01000026">
    <property type="protein sequence ID" value="MBK1697861.1"/>
    <property type="molecule type" value="Genomic_DNA"/>
</dbReference>
<keyword evidence="4" id="KW-0249">Electron transport</keyword>
<proteinExistence type="inferred from homology"/>
<protein>
    <recommendedName>
        <fullName evidence="7">Bacterioferritin-associated ferredoxin</fullName>
    </recommendedName>
</protein>
<keyword evidence="1" id="KW-0813">Transport</keyword>
<keyword evidence="5" id="KW-0408">Iron</keyword>
<evidence type="ECO:0000256" key="3">
    <source>
        <dbReference type="ARBA" id="ARBA00022723"/>
    </source>
</evidence>
<keyword evidence="6" id="KW-0411">Iron-sulfur</keyword>
<dbReference type="GO" id="GO:0051537">
    <property type="term" value="F:2 iron, 2 sulfur cluster binding"/>
    <property type="evidence" value="ECO:0007669"/>
    <property type="project" value="UniProtKB-KW"/>
</dbReference>
<evidence type="ECO:0000256" key="5">
    <source>
        <dbReference type="ARBA" id="ARBA00023004"/>
    </source>
</evidence>
<feature type="domain" description="BFD-like [2Fe-2S]-binding" evidence="9">
    <location>
        <begin position="2"/>
        <end position="51"/>
    </location>
</feature>
<sequence>MYICLCNAISDKHVRACAGQGRCSVSDVYKARGCQAQCGKCAKSIRAILDELAPQPTGTGAYLEGAAAKPSE</sequence>
<evidence type="ECO:0000256" key="6">
    <source>
        <dbReference type="ARBA" id="ARBA00023014"/>
    </source>
</evidence>
<evidence type="ECO:0000256" key="8">
    <source>
        <dbReference type="ARBA" id="ARBA00046332"/>
    </source>
</evidence>
<dbReference type="Proteomes" id="UP000778970">
    <property type="component" value="Unassembled WGS sequence"/>
</dbReference>
<dbReference type="PANTHER" id="PTHR37424">
    <property type="entry name" value="BACTERIOFERRITIN-ASSOCIATED FERREDOXIN"/>
    <property type="match status" value="1"/>
</dbReference>
<comment type="caution">
    <text evidence="10">The sequence shown here is derived from an EMBL/GenBank/DDBJ whole genome shotgun (WGS) entry which is preliminary data.</text>
</comment>